<evidence type="ECO:0000256" key="16">
    <source>
        <dbReference type="SAM" id="Phobius"/>
    </source>
</evidence>
<dbReference type="PANTHER" id="PTHR23058">
    <property type="entry name" value="PEROXISOMAL MEMBRANE PROTEIN PEX14"/>
    <property type="match status" value="1"/>
</dbReference>
<organism evidence="20 21">
    <name type="scientific">Rhynchospora pubera</name>
    <dbReference type="NCBI Taxonomy" id="906938"/>
    <lineage>
        <taxon>Eukaryota</taxon>
        <taxon>Viridiplantae</taxon>
        <taxon>Streptophyta</taxon>
        <taxon>Embryophyta</taxon>
        <taxon>Tracheophyta</taxon>
        <taxon>Spermatophyta</taxon>
        <taxon>Magnoliopsida</taxon>
        <taxon>Liliopsida</taxon>
        <taxon>Poales</taxon>
        <taxon>Cyperaceae</taxon>
        <taxon>Cyperoideae</taxon>
        <taxon>Rhynchosporeae</taxon>
        <taxon>Rhynchospora</taxon>
    </lineage>
</organism>
<feature type="region of interest" description="Disordered" evidence="15">
    <location>
        <begin position="65"/>
        <end position="94"/>
    </location>
</feature>
<comment type="caution">
    <text evidence="20">The sequence shown here is derived from an EMBL/GenBank/DDBJ whole genome shotgun (WGS) entry which is preliminary data.</text>
</comment>
<name>A0AAV8EMI3_9POAL</name>
<gene>
    <name evidence="20" type="ORF">LUZ62_064992</name>
</gene>
<evidence type="ECO:0000256" key="15">
    <source>
        <dbReference type="SAM" id="MobiDB-lite"/>
    </source>
</evidence>
<evidence type="ECO:0000256" key="3">
    <source>
        <dbReference type="ARBA" id="ARBA00022448"/>
    </source>
</evidence>
<evidence type="ECO:0000313" key="20">
    <source>
        <dbReference type="EMBL" id="KAJ4780735.1"/>
    </source>
</evidence>
<keyword evidence="9 14" id="KW-0576">Peroxisome</keyword>
<dbReference type="PANTHER" id="PTHR23058:SF0">
    <property type="entry name" value="PEROXISOMAL MEMBRANE PROTEIN PEX14"/>
    <property type="match status" value="1"/>
</dbReference>
<dbReference type="InterPro" id="IPR054154">
    <property type="entry name" value="PEX14-like_M_plants"/>
</dbReference>
<dbReference type="Pfam" id="PF04695">
    <property type="entry name" value="Pex14_N"/>
    <property type="match status" value="1"/>
</dbReference>
<dbReference type="GO" id="GO:0005102">
    <property type="term" value="F:signaling receptor binding"/>
    <property type="evidence" value="ECO:0007669"/>
    <property type="project" value="TreeGrafter"/>
</dbReference>
<feature type="region of interest" description="Disordered" evidence="15">
    <location>
        <begin position="1"/>
        <end position="28"/>
    </location>
</feature>
<evidence type="ECO:0000256" key="14">
    <source>
        <dbReference type="RuleBase" id="RU367032"/>
    </source>
</evidence>
<feature type="compositionally biased region" description="Polar residues" evidence="15">
    <location>
        <begin position="163"/>
        <end position="181"/>
    </location>
</feature>
<accession>A0AAV8EMI3</accession>
<feature type="region of interest" description="Disordered" evidence="15">
    <location>
        <begin position="314"/>
        <end position="343"/>
    </location>
</feature>
<feature type="region of interest" description="Disordered" evidence="15">
    <location>
        <begin position="246"/>
        <end position="297"/>
    </location>
</feature>
<evidence type="ECO:0000256" key="10">
    <source>
        <dbReference type="ARBA" id="ARBA00029502"/>
    </source>
</evidence>
<keyword evidence="21" id="KW-1185">Reference proteome</keyword>
<dbReference type="InterPro" id="IPR025655">
    <property type="entry name" value="PEX14"/>
</dbReference>
<dbReference type="GO" id="GO:0016560">
    <property type="term" value="P:protein import into peroxisome matrix, docking"/>
    <property type="evidence" value="ECO:0007669"/>
    <property type="project" value="UniProtKB-UniRule"/>
</dbReference>
<evidence type="ECO:0000256" key="1">
    <source>
        <dbReference type="ARBA" id="ARBA00004549"/>
    </source>
</evidence>
<feature type="compositionally biased region" description="Pro residues" evidence="15">
    <location>
        <begin position="325"/>
        <end position="341"/>
    </location>
</feature>
<proteinExistence type="inferred from homology"/>
<comment type="function">
    <text evidence="12 14">Component of the PEX13-PEX14 docking complex, a translocon channel that specifically mediates the import of peroxisomal cargo proteins bound to PEX5 receptor. The PEX13-PEX14 docking complex forms a large import pore which can be opened to a diameter of about 9 nm. Mechanistically, PEX5 receptor along with cargo proteins associates with the PEX14 subunit of the PEX13-PEX14 docking complex in the cytosol, leading to the insertion of the receptor into the organelle membrane with the concomitant translocation of the cargo into the peroxisome matrix.</text>
</comment>
<dbReference type="FunFam" id="1.10.10.10:FF:000217">
    <property type="entry name" value="Peroxisomal membrane protein PEX14"/>
    <property type="match status" value="1"/>
</dbReference>
<keyword evidence="6 16" id="KW-1133">Transmembrane helix</keyword>
<keyword evidence="4 16" id="KW-0812">Transmembrane</keyword>
<evidence type="ECO:0000256" key="9">
    <source>
        <dbReference type="ARBA" id="ARBA00023140"/>
    </source>
</evidence>
<evidence type="ECO:0000256" key="6">
    <source>
        <dbReference type="ARBA" id="ARBA00022989"/>
    </source>
</evidence>
<comment type="subunit">
    <text evidence="13">Interacts with PEX13; forming the PEX13-PEX14 docking complex. Interacts with PEX5 (via WxxxF/Y motifs).</text>
</comment>
<evidence type="ECO:0000259" key="19">
    <source>
        <dbReference type="Pfam" id="PF23020"/>
    </source>
</evidence>
<evidence type="ECO:0000313" key="21">
    <source>
        <dbReference type="Proteomes" id="UP001140206"/>
    </source>
</evidence>
<comment type="subcellular location">
    <subcellularLocation>
        <location evidence="1">Peroxisome membrane</location>
        <topology evidence="1">Single-pass membrane protein</topology>
    </subcellularLocation>
</comment>
<dbReference type="Gene3D" id="1.10.10.10">
    <property type="entry name" value="Winged helix-like DNA-binding domain superfamily/Winged helix DNA-binding domain"/>
    <property type="match status" value="1"/>
</dbReference>
<comment type="similarity">
    <text evidence="2 14">Belongs to the peroxin-14 family.</text>
</comment>
<dbReference type="Proteomes" id="UP001140206">
    <property type="component" value="Chromosome 3"/>
</dbReference>
<keyword evidence="7" id="KW-0811">Translocation</keyword>
<dbReference type="GO" id="GO:0005778">
    <property type="term" value="C:peroxisomal membrane"/>
    <property type="evidence" value="ECO:0007669"/>
    <property type="project" value="UniProtKB-SubCell"/>
</dbReference>
<keyword evidence="8 14" id="KW-0472">Membrane</keyword>
<keyword evidence="3 14" id="KW-0813">Transport</keyword>
<evidence type="ECO:0000256" key="13">
    <source>
        <dbReference type="ARBA" id="ARBA00064754"/>
    </source>
</evidence>
<evidence type="ECO:0000256" key="8">
    <source>
        <dbReference type="ARBA" id="ARBA00023136"/>
    </source>
</evidence>
<dbReference type="InterPro" id="IPR040554">
    <property type="entry name" value="KPWE_PEX14_dom"/>
</dbReference>
<evidence type="ECO:0000256" key="4">
    <source>
        <dbReference type="ARBA" id="ARBA00022692"/>
    </source>
</evidence>
<dbReference type="InterPro" id="IPR036388">
    <property type="entry name" value="WH-like_DNA-bd_sf"/>
</dbReference>
<sequence>MADPMDDSQNKGLGETENMPTAIEPMREDQIQNAVNFLQHPRVRGSPVVHRRSFLEKKGLTKEEIDEAFRRVPDPPPNASPASSTNTNQGQDTPVATHNVQATTAITSTSASLQQPRFNIYHALGAISLLASAGAGAAILYKKSIIPRLKVWIRKVVDEDGDSNTSDELKSNSTKEAGKSNSAKDATEAAKTAALAAVEAARVSQELLNAKREDKKHMEVVIDRIDAKVEEMELIGKSLRKIKVQRHVERSRTGRGTNIPTSSYQSTRRQISGTNNRETQPVPQPAKPTSAEPTLPAHPKSFMEIMEMVQRGEKPPNIKDINDMPPDPNQPIPKPRMAPRPKPWEANNQQQEIATIPQSQSLGTMQYNSDILEPVSDHLERVSNPAVSDSSFSGVTYDV</sequence>
<dbReference type="AlphaFoldDB" id="A0AAV8EMI3"/>
<feature type="domain" description="Peroxisome membrane anchor protein Pex14p N-terminal" evidence="17">
    <location>
        <begin position="27"/>
        <end position="71"/>
    </location>
</feature>
<protein>
    <recommendedName>
        <fullName evidence="10 14">Peroxisomal membrane protein PEX14</fullName>
    </recommendedName>
    <alternativeName>
        <fullName evidence="11 14">Peroxin-14</fullName>
    </alternativeName>
</protein>
<feature type="transmembrane region" description="Helical" evidence="16">
    <location>
        <begin position="120"/>
        <end position="141"/>
    </location>
</feature>
<evidence type="ECO:0000256" key="11">
    <source>
        <dbReference type="ARBA" id="ARBA00029691"/>
    </source>
</evidence>
<evidence type="ECO:0000259" key="18">
    <source>
        <dbReference type="Pfam" id="PF17733"/>
    </source>
</evidence>
<dbReference type="Pfam" id="PF23020">
    <property type="entry name" value="PEX14-like_2nd"/>
    <property type="match status" value="1"/>
</dbReference>
<feature type="domain" description="Peroxisomal membrane protein PEX14 central plants" evidence="19">
    <location>
        <begin position="117"/>
        <end position="242"/>
    </location>
</feature>
<dbReference type="InterPro" id="IPR006785">
    <property type="entry name" value="Pex14_N"/>
</dbReference>
<evidence type="ECO:0000259" key="17">
    <source>
        <dbReference type="Pfam" id="PF04695"/>
    </source>
</evidence>
<evidence type="ECO:0000256" key="12">
    <source>
        <dbReference type="ARBA" id="ARBA00053920"/>
    </source>
</evidence>
<feature type="compositionally biased region" description="Polar residues" evidence="15">
    <location>
        <begin position="254"/>
        <end position="281"/>
    </location>
</feature>
<dbReference type="Pfam" id="PF17733">
    <property type="entry name" value="KPWE_dom"/>
    <property type="match status" value="1"/>
</dbReference>
<feature type="region of interest" description="Disordered" evidence="15">
    <location>
        <begin position="160"/>
        <end position="186"/>
    </location>
</feature>
<dbReference type="EMBL" id="JAMFTS010000003">
    <property type="protein sequence ID" value="KAJ4780735.1"/>
    <property type="molecule type" value="Genomic_DNA"/>
</dbReference>
<keyword evidence="5 14" id="KW-0653">Protein transport</keyword>
<evidence type="ECO:0000256" key="2">
    <source>
        <dbReference type="ARBA" id="ARBA00005443"/>
    </source>
</evidence>
<feature type="domain" description="Peroxisomal membrane protein PEX14-like KPWE" evidence="18">
    <location>
        <begin position="298"/>
        <end position="345"/>
    </location>
</feature>
<reference evidence="20" key="1">
    <citation type="submission" date="2022-08" db="EMBL/GenBank/DDBJ databases">
        <authorList>
            <person name="Marques A."/>
        </authorList>
    </citation>
    <scope>NUCLEOTIDE SEQUENCE</scope>
    <source>
        <strain evidence="20">RhyPub2mFocal</strain>
        <tissue evidence="20">Leaves</tissue>
    </source>
</reference>
<dbReference type="GO" id="GO:1990429">
    <property type="term" value="C:peroxisomal importomer complex"/>
    <property type="evidence" value="ECO:0007669"/>
    <property type="project" value="TreeGrafter"/>
</dbReference>
<evidence type="ECO:0000256" key="7">
    <source>
        <dbReference type="ARBA" id="ARBA00023010"/>
    </source>
</evidence>
<evidence type="ECO:0000256" key="5">
    <source>
        <dbReference type="ARBA" id="ARBA00022927"/>
    </source>
</evidence>